<dbReference type="EMBL" id="MU003714">
    <property type="protein sequence ID" value="KAF2804224.1"/>
    <property type="molecule type" value="Genomic_DNA"/>
</dbReference>
<reference evidence="4" key="3">
    <citation type="submission" date="2025-04" db="UniProtKB">
        <authorList>
            <consortium name="RefSeq"/>
        </authorList>
    </citation>
    <scope>IDENTIFICATION</scope>
    <source>
        <strain evidence="4">CBS 304.34</strain>
    </source>
</reference>
<evidence type="ECO:0000313" key="2">
    <source>
        <dbReference type="EMBL" id="KAF2804224.1"/>
    </source>
</evidence>
<accession>A0A6A6Y8C8</accession>
<feature type="region of interest" description="Disordered" evidence="1">
    <location>
        <begin position="162"/>
        <end position="185"/>
    </location>
</feature>
<dbReference type="AlphaFoldDB" id="A0A6A6Y8C8"/>
<dbReference type="Proteomes" id="UP000504636">
    <property type="component" value="Unplaced"/>
</dbReference>
<evidence type="ECO:0000256" key="1">
    <source>
        <dbReference type="SAM" id="MobiDB-lite"/>
    </source>
</evidence>
<sequence>MTPRSDLIYLSEKDLLGTLYTGYGVYRNGTAMMHLCTGKFQLLVFNCCQRSLGVTQVEPPTPFNFHPSHRLEPLRHRWWIRGGTMLSRIRASSASSVTTGSRRHMTRPFARSTVDEKLIIMQKRKTAEIAKIMEDDGKPLNKLGMGNFLRVLGPVREAKHGSPFLLVDDPQNNGRVGPEYEDEDL</sequence>
<organism evidence="2">
    <name type="scientific">Mytilinidion resinicola</name>
    <dbReference type="NCBI Taxonomy" id="574789"/>
    <lineage>
        <taxon>Eukaryota</taxon>
        <taxon>Fungi</taxon>
        <taxon>Dikarya</taxon>
        <taxon>Ascomycota</taxon>
        <taxon>Pezizomycotina</taxon>
        <taxon>Dothideomycetes</taxon>
        <taxon>Pleosporomycetidae</taxon>
        <taxon>Mytilinidiales</taxon>
        <taxon>Mytilinidiaceae</taxon>
        <taxon>Mytilinidion</taxon>
    </lineage>
</organism>
<gene>
    <name evidence="2 4" type="ORF">BDZ99DRAFT_525816</name>
</gene>
<dbReference type="GeneID" id="54466942"/>
<protein>
    <submittedName>
        <fullName evidence="2 4">Uncharacterized protein</fullName>
    </submittedName>
</protein>
<dbReference type="RefSeq" id="XP_033571188.1">
    <property type="nucleotide sequence ID" value="XM_033726049.1"/>
</dbReference>
<reference evidence="2 4" key="1">
    <citation type="journal article" date="2020" name="Stud. Mycol.">
        <title>101 Dothideomycetes genomes: a test case for predicting lifestyles and emergence of pathogens.</title>
        <authorList>
            <person name="Haridas S."/>
            <person name="Albert R."/>
            <person name="Binder M."/>
            <person name="Bloem J."/>
            <person name="Labutti K."/>
            <person name="Salamov A."/>
            <person name="Andreopoulos B."/>
            <person name="Baker S."/>
            <person name="Barry K."/>
            <person name="Bills G."/>
            <person name="Bluhm B."/>
            <person name="Cannon C."/>
            <person name="Castanera R."/>
            <person name="Culley D."/>
            <person name="Daum C."/>
            <person name="Ezra D."/>
            <person name="Gonzalez J."/>
            <person name="Henrissat B."/>
            <person name="Kuo A."/>
            <person name="Liang C."/>
            <person name="Lipzen A."/>
            <person name="Lutzoni F."/>
            <person name="Magnuson J."/>
            <person name="Mondo S."/>
            <person name="Nolan M."/>
            <person name="Ohm R."/>
            <person name="Pangilinan J."/>
            <person name="Park H.-J."/>
            <person name="Ramirez L."/>
            <person name="Alfaro M."/>
            <person name="Sun H."/>
            <person name="Tritt A."/>
            <person name="Yoshinaga Y."/>
            <person name="Zwiers L.-H."/>
            <person name="Turgeon B."/>
            <person name="Goodwin S."/>
            <person name="Spatafora J."/>
            <person name="Crous P."/>
            <person name="Grigoriev I."/>
        </authorList>
    </citation>
    <scope>NUCLEOTIDE SEQUENCE</scope>
    <source>
        <strain evidence="2 4">CBS 304.34</strain>
    </source>
</reference>
<reference evidence="4" key="2">
    <citation type="submission" date="2020-04" db="EMBL/GenBank/DDBJ databases">
        <authorList>
            <consortium name="NCBI Genome Project"/>
        </authorList>
    </citation>
    <scope>NUCLEOTIDE SEQUENCE</scope>
    <source>
        <strain evidence="4">CBS 304.34</strain>
    </source>
</reference>
<evidence type="ECO:0000313" key="4">
    <source>
        <dbReference type="RefSeq" id="XP_033571188.1"/>
    </source>
</evidence>
<keyword evidence="3" id="KW-1185">Reference proteome</keyword>
<name>A0A6A6Y8C8_9PEZI</name>
<evidence type="ECO:0000313" key="3">
    <source>
        <dbReference type="Proteomes" id="UP000504636"/>
    </source>
</evidence>
<proteinExistence type="predicted"/>